<evidence type="ECO:0000256" key="11">
    <source>
        <dbReference type="HAMAP-Rule" id="MF_00848"/>
    </source>
</evidence>
<dbReference type="GO" id="GO:0016887">
    <property type="term" value="F:ATP hydrolysis activity"/>
    <property type="evidence" value="ECO:0007669"/>
    <property type="project" value="UniProtKB-UniRule"/>
</dbReference>
<keyword evidence="1 11" id="KW-0963">Cytoplasm</keyword>
<comment type="subcellular location">
    <subcellularLocation>
        <location evidence="11">Cytoplasm</location>
    </subcellularLocation>
    <text evidence="11">Associates with ribosomes.</text>
</comment>
<dbReference type="GO" id="GO:0006281">
    <property type="term" value="P:DNA repair"/>
    <property type="evidence" value="ECO:0007669"/>
    <property type="project" value="UniProtKB-KW"/>
</dbReference>
<evidence type="ECO:0000256" key="4">
    <source>
        <dbReference type="ARBA" id="ARBA00022763"/>
    </source>
</evidence>
<dbReference type="InterPro" id="IPR037118">
    <property type="entry name" value="Val-tRNA_synth_C_sf"/>
</dbReference>
<dbReference type="FunFam" id="3.40.50.300:FF:000011">
    <property type="entry name" value="Putative ABC transporter ATP-binding component"/>
    <property type="match status" value="1"/>
</dbReference>
<dbReference type="Pfam" id="PF00005">
    <property type="entry name" value="ABC_tran"/>
    <property type="match status" value="2"/>
</dbReference>
<dbReference type="Proteomes" id="UP000886812">
    <property type="component" value="Unassembled WGS sequence"/>
</dbReference>
<feature type="region of interest" description="Disordered" evidence="12">
    <location>
        <begin position="526"/>
        <end position="561"/>
    </location>
</feature>
<keyword evidence="8 11" id="KW-0234">DNA repair</keyword>
<dbReference type="GO" id="GO:0043022">
    <property type="term" value="F:ribosome binding"/>
    <property type="evidence" value="ECO:0007669"/>
    <property type="project" value="UniProtKB-UniRule"/>
</dbReference>
<dbReference type="EMBL" id="DVOG01000034">
    <property type="protein sequence ID" value="HIV03765.1"/>
    <property type="molecule type" value="Genomic_DNA"/>
</dbReference>
<evidence type="ECO:0000256" key="10">
    <source>
        <dbReference type="ARBA" id="ARBA00061478"/>
    </source>
</evidence>
<dbReference type="HAMAP" id="MF_00848">
    <property type="entry name" value="Uup"/>
    <property type="match status" value="1"/>
</dbReference>
<name>A0A9D1NIL7_9BACT</name>
<evidence type="ECO:0000256" key="1">
    <source>
        <dbReference type="ARBA" id="ARBA00022490"/>
    </source>
</evidence>
<dbReference type="Gene3D" id="1.10.287.380">
    <property type="entry name" value="Valyl-tRNA synthetase, C-terminal domain"/>
    <property type="match status" value="1"/>
</dbReference>
<dbReference type="InterPro" id="IPR017871">
    <property type="entry name" value="ABC_transporter-like_CS"/>
</dbReference>
<dbReference type="CDD" id="cd03221">
    <property type="entry name" value="ABCF_EF-3"/>
    <property type="match status" value="2"/>
</dbReference>
<gene>
    <name evidence="11" type="primary">uup</name>
    <name evidence="14" type="ORF">IAC75_01270</name>
</gene>
<keyword evidence="6 11" id="KW-0067">ATP-binding</keyword>
<feature type="compositionally biased region" description="Low complexity" evidence="12">
    <location>
        <begin position="543"/>
        <end position="552"/>
    </location>
</feature>
<evidence type="ECO:0000313" key="14">
    <source>
        <dbReference type="EMBL" id="HIV03765.1"/>
    </source>
</evidence>
<dbReference type="PANTHER" id="PTHR42855:SF1">
    <property type="entry name" value="ABC TRANSPORTER DOMAIN-CONTAINING PROTEIN"/>
    <property type="match status" value="1"/>
</dbReference>
<evidence type="ECO:0000256" key="5">
    <source>
        <dbReference type="ARBA" id="ARBA00022801"/>
    </source>
</evidence>
<dbReference type="InterPro" id="IPR043686">
    <property type="entry name" value="Uup"/>
</dbReference>
<feature type="domain" description="ABC transporter" evidence="13">
    <location>
        <begin position="4"/>
        <end position="247"/>
    </location>
</feature>
<evidence type="ECO:0000259" key="13">
    <source>
        <dbReference type="PROSITE" id="PS50893"/>
    </source>
</evidence>
<reference evidence="14" key="2">
    <citation type="journal article" date="2021" name="PeerJ">
        <title>Extensive microbial diversity within the chicken gut microbiome revealed by metagenomics and culture.</title>
        <authorList>
            <person name="Gilroy R."/>
            <person name="Ravi A."/>
            <person name="Getino M."/>
            <person name="Pursley I."/>
            <person name="Horton D.L."/>
            <person name="Alikhan N.F."/>
            <person name="Baker D."/>
            <person name="Gharbi K."/>
            <person name="Hall N."/>
            <person name="Watson M."/>
            <person name="Adriaenssens E.M."/>
            <person name="Foster-Nyarko E."/>
            <person name="Jarju S."/>
            <person name="Secka A."/>
            <person name="Antonio M."/>
            <person name="Oren A."/>
            <person name="Chaudhuri R.R."/>
            <person name="La Ragione R."/>
            <person name="Hildebrand F."/>
            <person name="Pallen M.J."/>
        </authorList>
    </citation>
    <scope>NUCLEOTIDE SEQUENCE</scope>
    <source>
        <strain evidence="14">10669</strain>
    </source>
</reference>
<dbReference type="Pfam" id="PF16326">
    <property type="entry name" value="ABC_tran_CTD"/>
    <property type="match status" value="1"/>
</dbReference>
<comment type="caution">
    <text evidence="14">The sequence shown here is derived from an EMBL/GenBank/DDBJ whole genome shotgun (WGS) entry which is preliminary data.</text>
</comment>
<organism evidence="14 15">
    <name type="scientific">Candidatus Spyradosoma merdigallinarum</name>
    <dbReference type="NCBI Taxonomy" id="2840950"/>
    <lineage>
        <taxon>Bacteria</taxon>
        <taxon>Pseudomonadati</taxon>
        <taxon>Verrucomicrobiota</taxon>
        <taxon>Opitutia</taxon>
        <taxon>Opitutia incertae sedis</taxon>
        <taxon>Candidatus Spyradosoma</taxon>
    </lineage>
</organism>
<comment type="similarity">
    <text evidence="10 11">Belongs to the ABC transporter superfamily. ABCF family. Uup subfamily.</text>
</comment>
<comment type="catalytic activity">
    <reaction evidence="9 11">
        <text>ATP + H2O = ADP + phosphate + H(+)</text>
        <dbReference type="Rhea" id="RHEA:13065"/>
        <dbReference type="ChEBI" id="CHEBI:15377"/>
        <dbReference type="ChEBI" id="CHEBI:15378"/>
        <dbReference type="ChEBI" id="CHEBI:30616"/>
        <dbReference type="ChEBI" id="CHEBI:43474"/>
        <dbReference type="ChEBI" id="CHEBI:456216"/>
    </reaction>
</comment>
<proteinExistence type="inferred from homology"/>
<keyword evidence="5 11" id="KW-0378">Hydrolase</keyword>
<dbReference type="InterPro" id="IPR003439">
    <property type="entry name" value="ABC_transporter-like_ATP-bd"/>
</dbReference>
<evidence type="ECO:0000313" key="15">
    <source>
        <dbReference type="Proteomes" id="UP000886812"/>
    </source>
</evidence>
<dbReference type="GO" id="GO:0005737">
    <property type="term" value="C:cytoplasm"/>
    <property type="evidence" value="ECO:0007669"/>
    <property type="project" value="UniProtKB-SubCell"/>
</dbReference>
<accession>A0A9D1NIL7</accession>
<keyword evidence="3 11" id="KW-0547">Nucleotide-binding</keyword>
<reference evidence="14" key="1">
    <citation type="submission" date="2020-10" db="EMBL/GenBank/DDBJ databases">
        <authorList>
            <person name="Gilroy R."/>
        </authorList>
    </citation>
    <scope>NUCLEOTIDE SEQUENCE</scope>
    <source>
        <strain evidence="14">10669</strain>
    </source>
</reference>
<dbReference type="InterPro" id="IPR032524">
    <property type="entry name" value="ABC_tran_C"/>
</dbReference>
<keyword evidence="2 11" id="KW-0677">Repeat</keyword>
<dbReference type="SMART" id="SM00382">
    <property type="entry name" value="AAA"/>
    <property type="match status" value="2"/>
</dbReference>
<dbReference type="GO" id="GO:0003677">
    <property type="term" value="F:DNA binding"/>
    <property type="evidence" value="ECO:0007669"/>
    <property type="project" value="UniProtKB-UniRule"/>
</dbReference>
<dbReference type="InterPro" id="IPR051309">
    <property type="entry name" value="ABCF_ATPase"/>
</dbReference>
<dbReference type="FunFam" id="3.40.50.300:FF:000309">
    <property type="entry name" value="ABC transporter ATP-binding protein"/>
    <property type="match status" value="1"/>
</dbReference>
<dbReference type="PROSITE" id="PS00211">
    <property type="entry name" value="ABC_TRANSPORTER_1"/>
    <property type="match status" value="2"/>
</dbReference>
<dbReference type="GO" id="GO:0005524">
    <property type="term" value="F:ATP binding"/>
    <property type="evidence" value="ECO:0007669"/>
    <property type="project" value="UniProtKB-UniRule"/>
</dbReference>
<evidence type="ECO:0000256" key="9">
    <source>
        <dbReference type="ARBA" id="ARBA00049360"/>
    </source>
</evidence>
<keyword evidence="7 11" id="KW-0238">DNA-binding</keyword>
<dbReference type="PANTHER" id="PTHR42855">
    <property type="entry name" value="ABC TRANSPORTER ATP-BINDING SUBUNIT"/>
    <property type="match status" value="1"/>
</dbReference>
<dbReference type="AlphaFoldDB" id="A0A9D1NIL7"/>
<dbReference type="InterPro" id="IPR027417">
    <property type="entry name" value="P-loop_NTPase"/>
</dbReference>
<keyword evidence="4 11" id="KW-0227">DNA damage</keyword>
<comment type="function">
    <text evidence="11">Probably plays a role in ribosome assembly or function. May be involved in resolution of branched DNA intermediates that result from template switching in postreplication gaps. Binds DNA and has ATPase activity.</text>
</comment>
<evidence type="ECO:0000256" key="2">
    <source>
        <dbReference type="ARBA" id="ARBA00022737"/>
    </source>
</evidence>
<evidence type="ECO:0000256" key="7">
    <source>
        <dbReference type="ARBA" id="ARBA00023125"/>
    </source>
</evidence>
<dbReference type="PROSITE" id="PS50893">
    <property type="entry name" value="ABC_TRANSPORTER_2"/>
    <property type="match status" value="2"/>
</dbReference>
<dbReference type="Gene3D" id="3.40.50.300">
    <property type="entry name" value="P-loop containing nucleotide triphosphate hydrolases"/>
    <property type="match status" value="2"/>
</dbReference>
<evidence type="ECO:0000256" key="12">
    <source>
        <dbReference type="SAM" id="MobiDB-lite"/>
    </source>
</evidence>
<feature type="domain" description="ABC transporter" evidence="13">
    <location>
        <begin position="314"/>
        <end position="532"/>
    </location>
</feature>
<evidence type="ECO:0000256" key="6">
    <source>
        <dbReference type="ARBA" id="ARBA00022840"/>
    </source>
</evidence>
<protein>
    <recommendedName>
        <fullName evidence="11">ATP-binding protein Uup</fullName>
        <ecNumber evidence="11">3.6.1.-</ecNumber>
    </recommendedName>
</protein>
<feature type="binding site" evidence="11">
    <location>
        <begin position="36"/>
        <end position="43"/>
    </location>
    <ligand>
        <name>ATP</name>
        <dbReference type="ChEBI" id="CHEBI:30616"/>
        <label>1</label>
    </ligand>
</feature>
<dbReference type="InterPro" id="IPR003593">
    <property type="entry name" value="AAA+_ATPase"/>
</dbReference>
<evidence type="ECO:0000256" key="3">
    <source>
        <dbReference type="ARBA" id="ARBA00022741"/>
    </source>
</evidence>
<dbReference type="SUPFAM" id="SSF52540">
    <property type="entry name" value="P-loop containing nucleoside triphosphate hydrolases"/>
    <property type="match status" value="2"/>
</dbReference>
<dbReference type="EC" id="3.6.1.-" evidence="11"/>
<sequence>MALLAVRNLSLKFGGPALFENVNFQVDAGERVCLIGRNGAGKSSLLKIIAGKLEPDAGEIAVARGARVAFLAQEVPERLAGTVREIVLRGLGEAGEKLLAYEAHDAGKYGEEQLEEIFRWLEENAAWNLAGKADAVISKLGLDPAPLFSSLSAGMKRRVLLARELVSDPDVLVLDEPTNHLDIAATEQLEEFLRAWRGAILFVTHDRRFLKKISTRILDLEGGVVTSWNCDYETYLERREELNASIAAGNAEFDKLLAREEAWLRQGVKARRCRNEGRVRELKRLREIRAARRAEVGTVRAAIAEGEKSGAKVIVAERVSHSWNGVPVIRDFSTTIMRGDRVGVIGPNGAGKTTLLKILLGELAPDAGSVTLGTNLQIAYFDQLRAQLREDRTLAENLAGEGADTVVVNGKTRHVVSYLGDFLFSPDRARSTVSMLSGGERNRLLLAKIFMKPANVLVLDEPTNDLDLETLELLEELIGNFDGTVLLVSHDREFLDDVTTSLIVFEGAGKLREFIGDYDAWRRTRPAETARGNAPAKTEKPKASAAVPAAAPANPPQKKKLSYKETRELEAIPQKIDALEAEQKTLTEKLNDPDFCRDPAAAKAAVARLAEIEEELMLTLERWDFLESRK</sequence>
<feature type="binding site" evidence="11">
    <location>
        <begin position="346"/>
        <end position="353"/>
    </location>
    <ligand>
        <name>ATP</name>
        <dbReference type="ChEBI" id="CHEBI:30616"/>
        <label>2</label>
    </ligand>
</feature>
<evidence type="ECO:0000256" key="8">
    <source>
        <dbReference type="ARBA" id="ARBA00023204"/>
    </source>
</evidence>